<dbReference type="OrthoDB" id="697094at2"/>
<dbReference type="SUPFAM" id="SSF63829">
    <property type="entry name" value="Calcium-dependent phosphotriesterase"/>
    <property type="match status" value="1"/>
</dbReference>
<evidence type="ECO:0000313" key="1">
    <source>
        <dbReference type="EMBL" id="TWI21029.1"/>
    </source>
</evidence>
<dbReference type="PROSITE" id="PS51257">
    <property type="entry name" value="PROKAR_LIPOPROTEIN"/>
    <property type="match status" value="1"/>
</dbReference>
<organism evidence="1 2">
    <name type="scientific">Sphingobacterium siyangense</name>
    <dbReference type="NCBI Taxonomy" id="459529"/>
    <lineage>
        <taxon>Bacteria</taxon>
        <taxon>Pseudomonadati</taxon>
        <taxon>Bacteroidota</taxon>
        <taxon>Sphingobacteriia</taxon>
        <taxon>Sphingobacteriales</taxon>
        <taxon>Sphingobacteriaceae</taxon>
        <taxon>Sphingobacterium</taxon>
    </lineage>
</organism>
<accession>A0A562MMC5</accession>
<dbReference type="GeneID" id="88829260"/>
<reference evidence="1 2" key="1">
    <citation type="journal article" date="2015" name="Stand. Genomic Sci.">
        <title>Genomic Encyclopedia of Bacterial and Archaeal Type Strains, Phase III: the genomes of soil and plant-associated and newly described type strains.</title>
        <authorList>
            <person name="Whitman W.B."/>
            <person name="Woyke T."/>
            <person name="Klenk H.P."/>
            <person name="Zhou Y."/>
            <person name="Lilburn T.G."/>
            <person name="Beck B.J."/>
            <person name="De Vos P."/>
            <person name="Vandamme P."/>
            <person name="Eisen J.A."/>
            <person name="Garrity G."/>
            <person name="Hugenholtz P."/>
            <person name="Kyrpides N.C."/>
        </authorList>
    </citation>
    <scope>NUCLEOTIDE SEQUENCE [LARGE SCALE GENOMIC DNA]</scope>
    <source>
        <strain evidence="1 2">CGMCC 1.6855</strain>
    </source>
</reference>
<comment type="caution">
    <text evidence="1">The sequence shown here is derived from an EMBL/GenBank/DDBJ whole genome shotgun (WGS) entry which is preliminary data.</text>
</comment>
<evidence type="ECO:0008006" key="3">
    <source>
        <dbReference type="Google" id="ProtNLM"/>
    </source>
</evidence>
<evidence type="ECO:0000313" key="2">
    <source>
        <dbReference type="Proteomes" id="UP000315908"/>
    </source>
</evidence>
<gene>
    <name evidence="1" type="ORF">IQ31_01844</name>
</gene>
<protein>
    <recommendedName>
        <fullName evidence="3">DUF4374 domain-containing protein</fullName>
    </recommendedName>
</protein>
<proteinExistence type="predicted"/>
<dbReference type="AlphaFoldDB" id="A0A562MMC5"/>
<dbReference type="EMBL" id="VLKR01000008">
    <property type="protein sequence ID" value="TWI21029.1"/>
    <property type="molecule type" value="Genomic_DNA"/>
</dbReference>
<name>A0A562MMC5_9SPHI</name>
<sequence length="389" mass="41911">MKFSFRSCIILFFVSVIGFTSCKKLDDEPVRTGATLISRLYVSFSDYDQNNSALKNMMIIDPADTTNLDNIYQYLSPAKGGGPILFDAAARAIFQASVTAQDTFLQVIPFANEIYGIPGNAGAIGYTGFTNVRGLAYYTYAQQNGTSGSVTTPFLLAVTNRGAGNSMLYAISTPSGKVGSKGGAPIIDKQINLGTIVPSSLTLLNSITSDSNEKLVLVGFNNEGTENKSGFAVYSQLKQELIDRARDTIVASTRFTPMMKVYINGKTGLGSVSYAPKKNLLAVTSGSEVLFFKDPNTLFSGTTDKMNVEPDYVVGGANTGLVKPWGVAIDDRTDQGKFFYVSDLTNRTISRFPLVGLSEGNVKPDIAAKTYGSMTPNYIFLDAREANVF</sequence>
<dbReference type="Proteomes" id="UP000315908">
    <property type="component" value="Unassembled WGS sequence"/>
</dbReference>
<dbReference type="RefSeq" id="WP_075991148.1">
    <property type="nucleotide sequence ID" value="NZ_CP080574.1"/>
</dbReference>